<feature type="signal peptide" evidence="2">
    <location>
        <begin position="1"/>
        <end position="26"/>
    </location>
</feature>
<evidence type="ECO:0000313" key="3">
    <source>
        <dbReference type="EMBL" id="ORX60085.1"/>
    </source>
</evidence>
<evidence type="ECO:0000313" key="4">
    <source>
        <dbReference type="Proteomes" id="UP000193719"/>
    </source>
</evidence>
<sequence>MKNFYSLKYILLFAVLFTLLFVQVSSETNNSIEIEKNAQLKATIASRRPNTNTFFTKPISKKQVKTVTPKKYRKNFVIRIPKTIFKPSGPKRITITKTTPPATLEPEIPTHTAGDETTTYYSTFGFDFISPSPQLSRIYRTKKSPLTRDPLNEVSITKVLHSKETETASITNNDSKIDSVTKVHYRTETIPVTKAP</sequence>
<keyword evidence="4" id="KW-1185">Reference proteome</keyword>
<protein>
    <submittedName>
        <fullName evidence="3">Uncharacterized protein</fullName>
    </submittedName>
</protein>
<comment type="caution">
    <text evidence="3">The sequence shown here is derived from an EMBL/GenBank/DDBJ whole genome shotgun (WGS) entry which is preliminary data.</text>
</comment>
<dbReference type="EMBL" id="MCFH01000002">
    <property type="protein sequence ID" value="ORX60085.1"/>
    <property type="molecule type" value="Genomic_DNA"/>
</dbReference>
<evidence type="ECO:0000256" key="1">
    <source>
        <dbReference type="SAM" id="MobiDB-lite"/>
    </source>
</evidence>
<evidence type="ECO:0000256" key="2">
    <source>
        <dbReference type="SAM" id="SignalP"/>
    </source>
</evidence>
<keyword evidence="2" id="KW-0732">Signal</keyword>
<name>A0A1Y1VMD8_9FUNG</name>
<dbReference type="AlphaFoldDB" id="A0A1Y1VMD8"/>
<feature type="chain" id="PRO_5013141414" evidence="2">
    <location>
        <begin position="27"/>
        <end position="196"/>
    </location>
</feature>
<feature type="compositionally biased region" description="Low complexity" evidence="1">
    <location>
        <begin position="91"/>
        <end position="102"/>
    </location>
</feature>
<feature type="region of interest" description="Disordered" evidence="1">
    <location>
        <begin position="91"/>
        <end position="114"/>
    </location>
</feature>
<gene>
    <name evidence="3" type="ORF">BCR36DRAFT_342420</name>
</gene>
<reference evidence="3 4" key="2">
    <citation type="submission" date="2016-08" db="EMBL/GenBank/DDBJ databases">
        <title>Pervasive Adenine N6-methylation of Active Genes in Fungi.</title>
        <authorList>
            <consortium name="DOE Joint Genome Institute"/>
            <person name="Mondo S.J."/>
            <person name="Dannebaum R.O."/>
            <person name="Kuo R.C."/>
            <person name="Labutti K."/>
            <person name="Haridas S."/>
            <person name="Kuo A."/>
            <person name="Salamov A."/>
            <person name="Ahrendt S.R."/>
            <person name="Lipzen A."/>
            <person name="Sullivan W."/>
            <person name="Andreopoulos W.B."/>
            <person name="Clum A."/>
            <person name="Lindquist E."/>
            <person name="Daum C."/>
            <person name="Ramamoorthy G.K."/>
            <person name="Gryganskyi A."/>
            <person name="Culley D."/>
            <person name="Magnuson J.K."/>
            <person name="James T.Y."/>
            <person name="O'Malley M.A."/>
            <person name="Stajich J.E."/>
            <person name="Spatafora J.W."/>
            <person name="Visel A."/>
            <person name="Grigoriev I.V."/>
        </authorList>
    </citation>
    <scope>NUCLEOTIDE SEQUENCE [LARGE SCALE GENOMIC DNA]</scope>
    <source>
        <strain evidence="4">finn</strain>
    </source>
</reference>
<dbReference type="Proteomes" id="UP000193719">
    <property type="component" value="Unassembled WGS sequence"/>
</dbReference>
<accession>A0A1Y1VMD8</accession>
<reference evidence="3 4" key="1">
    <citation type="submission" date="2016-08" db="EMBL/GenBank/DDBJ databases">
        <title>Genomes of anaerobic fungi encode conserved fungal cellulosomes for biomass hydrolysis.</title>
        <authorList>
            <consortium name="DOE Joint Genome Institute"/>
            <person name="Haitjema C.H."/>
            <person name="Gilmore S.P."/>
            <person name="Henske J.K."/>
            <person name="Solomon K.V."/>
            <person name="De Groot R."/>
            <person name="Kuo A."/>
            <person name="Mondo S.J."/>
            <person name="Salamov A.A."/>
            <person name="Labutti K."/>
            <person name="Zhao Z."/>
            <person name="Chiniquy J."/>
            <person name="Barry K."/>
            <person name="Brewer H.M."/>
            <person name="Purvine S.O."/>
            <person name="Wright A.T."/>
            <person name="Boxma B."/>
            <person name="Van Alen T."/>
            <person name="Hackstein J.H."/>
            <person name="Baker S.E."/>
            <person name="Grigoriev I.V."/>
            <person name="O'Malley M.A."/>
        </authorList>
    </citation>
    <scope>NUCLEOTIDE SEQUENCE [LARGE SCALE GENOMIC DNA]</scope>
    <source>
        <strain evidence="4">finn</strain>
    </source>
</reference>
<organism evidence="3 4">
    <name type="scientific">Piromyces finnis</name>
    <dbReference type="NCBI Taxonomy" id="1754191"/>
    <lineage>
        <taxon>Eukaryota</taxon>
        <taxon>Fungi</taxon>
        <taxon>Fungi incertae sedis</taxon>
        <taxon>Chytridiomycota</taxon>
        <taxon>Chytridiomycota incertae sedis</taxon>
        <taxon>Neocallimastigomycetes</taxon>
        <taxon>Neocallimastigales</taxon>
        <taxon>Neocallimastigaceae</taxon>
        <taxon>Piromyces</taxon>
    </lineage>
</organism>
<dbReference type="OrthoDB" id="2157388at2759"/>
<proteinExistence type="predicted"/>